<sequence length="112" mass="12722">MEPNTFIWDTCGPHTIINSLGGGIIQLKYALNSIKLLLLQKQLSNNYNLIIQLIMNDLHKYQINYNIIKSSEEIQSLNSVNLSKCCNRNGLLAYRNPLIASQILLHIALNQK</sequence>
<dbReference type="AlphaFoldDB" id="A0AA85BGE0"/>
<protein>
    <submittedName>
        <fullName evidence="2">Uncharacterized protein</fullName>
    </submittedName>
</protein>
<name>A0AA85BGE0_9TREM</name>
<dbReference type="Gene3D" id="3.40.190.80">
    <property type="match status" value="1"/>
</dbReference>
<accession>A0AA85BGE0</accession>
<evidence type="ECO:0000313" key="2">
    <source>
        <dbReference type="WBParaSite" id="SMTH1_49910.1"/>
    </source>
</evidence>
<dbReference type="WBParaSite" id="SMTH1_49910.1">
    <property type="protein sequence ID" value="SMTH1_49910.1"/>
    <property type="gene ID" value="SMTH1_49910"/>
</dbReference>
<dbReference type="Proteomes" id="UP000050791">
    <property type="component" value="Unassembled WGS sequence"/>
</dbReference>
<organism evidence="1 2">
    <name type="scientific">Schistosoma mattheei</name>
    <dbReference type="NCBI Taxonomy" id="31246"/>
    <lineage>
        <taxon>Eukaryota</taxon>
        <taxon>Metazoa</taxon>
        <taxon>Spiralia</taxon>
        <taxon>Lophotrochozoa</taxon>
        <taxon>Platyhelminthes</taxon>
        <taxon>Trematoda</taxon>
        <taxon>Digenea</taxon>
        <taxon>Strigeidida</taxon>
        <taxon>Schistosomatoidea</taxon>
        <taxon>Schistosomatidae</taxon>
        <taxon>Schistosoma</taxon>
    </lineage>
</organism>
<proteinExistence type="predicted"/>
<reference evidence="2" key="1">
    <citation type="submission" date="2023-11" db="UniProtKB">
        <authorList>
            <consortium name="WormBaseParasite"/>
        </authorList>
    </citation>
    <scope>IDENTIFICATION</scope>
</reference>
<evidence type="ECO:0000313" key="1">
    <source>
        <dbReference type="Proteomes" id="UP000050791"/>
    </source>
</evidence>